<evidence type="ECO:0000313" key="4">
    <source>
        <dbReference type="Proteomes" id="UP001372338"/>
    </source>
</evidence>
<feature type="domain" description="Phytocyanin" evidence="2">
    <location>
        <begin position="25"/>
        <end position="159"/>
    </location>
</feature>
<dbReference type="EMBL" id="JAYWIO010000001">
    <property type="protein sequence ID" value="KAK7290659.1"/>
    <property type="molecule type" value="Genomic_DNA"/>
</dbReference>
<dbReference type="PANTHER" id="PTHR33021">
    <property type="entry name" value="BLUE COPPER PROTEIN"/>
    <property type="match status" value="1"/>
</dbReference>
<accession>A0AAN9PAU4</accession>
<evidence type="ECO:0000256" key="1">
    <source>
        <dbReference type="SAM" id="SignalP"/>
    </source>
</evidence>
<dbReference type="AlphaFoldDB" id="A0AAN9PAU4"/>
<evidence type="ECO:0000259" key="2">
    <source>
        <dbReference type="PROSITE" id="PS51485"/>
    </source>
</evidence>
<dbReference type="Pfam" id="PF02298">
    <property type="entry name" value="Cu_bind_like"/>
    <property type="match status" value="1"/>
</dbReference>
<proteinExistence type="predicted"/>
<dbReference type="CDD" id="cd04216">
    <property type="entry name" value="Phytocyanin"/>
    <property type="match status" value="1"/>
</dbReference>
<dbReference type="InterPro" id="IPR003245">
    <property type="entry name" value="Phytocyanin_dom"/>
</dbReference>
<organism evidence="3 4">
    <name type="scientific">Crotalaria pallida</name>
    <name type="common">Smooth rattlebox</name>
    <name type="synonym">Crotalaria striata</name>
    <dbReference type="NCBI Taxonomy" id="3830"/>
    <lineage>
        <taxon>Eukaryota</taxon>
        <taxon>Viridiplantae</taxon>
        <taxon>Streptophyta</taxon>
        <taxon>Embryophyta</taxon>
        <taxon>Tracheophyta</taxon>
        <taxon>Spermatophyta</taxon>
        <taxon>Magnoliopsida</taxon>
        <taxon>eudicotyledons</taxon>
        <taxon>Gunneridae</taxon>
        <taxon>Pentapetalae</taxon>
        <taxon>rosids</taxon>
        <taxon>fabids</taxon>
        <taxon>Fabales</taxon>
        <taxon>Fabaceae</taxon>
        <taxon>Papilionoideae</taxon>
        <taxon>50 kb inversion clade</taxon>
        <taxon>genistoids sensu lato</taxon>
        <taxon>core genistoids</taxon>
        <taxon>Crotalarieae</taxon>
        <taxon>Crotalaria</taxon>
    </lineage>
</organism>
<reference evidence="3 4" key="1">
    <citation type="submission" date="2024-01" db="EMBL/GenBank/DDBJ databases">
        <title>The genomes of 5 underutilized Papilionoideae crops provide insights into root nodulation and disease resistanc.</title>
        <authorList>
            <person name="Yuan L."/>
        </authorList>
    </citation>
    <scope>NUCLEOTIDE SEQUENCE [LARGE SCALE GENOMIC DNA]</scope>
    <source>
        <strain evidence="3">ZHUSHIDOU_FW_LH</strain>
        <tissue evidence="3">Leaf</tissue>
    </source>
</reference>
<feature type="signal peptide" evidence="1">
    <location>
        <begin position="1"/>
        <end position="24"/>
    </location>
</feature>
<dbReference type="PROSITE" id="PS51485">
    <property type="entry name" value="PHYTOCYANIN"/>
    <property type="match status" value="1"/>
</dbReference>
<feature type="chain" id="PRO_5043034390" description="Phytocyanin domain-containing protein" evidence="1">
    <location>
        <begin position="25"/>
        <end position="227"/>
    </location>
</feature>
<dbReference type="InterPro" id="IPR008972">
    <property type="entry name" value="Cupredoxin"/>
</dbReference>
<keyword evidence="1" id="KW-0732">Signal</keyword>
<dbReference type="Gene3D" id="2.60.40.420">
    <property type="entry name" value="Cupredoxins - blue copper proteins"/>
    <property type="match status" value="1"/>
</dbReference>
<dbReference type="SUPFAM" id="SSF49503">
    <property type="entry name" value="Cupredoxins"/>
    <property type="match status" value="1"/>
</dbReference>
<keyword evidence="4" id="KW-1185">Reference proteome</keyword>
<dbReference type="GO" id="GO:0005886">
    <property type="term" value="C:plasma membrane"/>
    <property type="evidence" value="ECO:0007669"/>
    <property type="project" value="TreeGrafter"/>
</dbReference>
<dbReference type="GO" id="GO:0009055">
    <property type="term" value="F:electron transfer activity"/>
    <property type="evidence" value="ECO:0007669"/>
    <property type="project" value="InterPro"/>
</dbReference>
<dbReference type="PANTHER" id="PTHR33021:SF533">
    <property type="entry name" value="PHYTOCYANIN DOMAIN-CONTAINING PROTEIN"/>
    <property type="match status" value="1"/>
</dbReference>
<name>A0AAN9PAU4_CROPI</name>
<dbReference type="Proteomes" id="UP001372338">
    <property type="component" value="Unassembled WGS sequence"/>
</dbReference>
<protein>
    <recommendedName>
        <fullName evidence="2">Phytocyanin domain-containing protein</fullName>
    </recommendedName>
</protein>
<dbReference type="InterPro" id="IPR039391">
    <property type="entry name" value="Phytocyanin-like"/>
</dbReference>
<gene>
    <name evidence="3" type="ORF">RIF29_05235</name>
</gene>
<comment type="caution">
    <text evidence="3">The sequence shown here is derived from an EMBL/GenBank/DDBJ whole genome shotgun (WGS) entry which is preliminary data.</text>
</comment>
<sequence>MTLNRTLILVALLATFFSNMAVEAKEFIVGDENGWTTWLDYSEWAANKLFRVGDTLSKLTSLSSLNSYYSHALVMFKFDENTLNNKWLRHSEFEYTPGKDNVIRVNESDFINCSVPPNAQPLSSGHDIILLTSPGTKFYISGVANHCKIFQKLVITVLPPEGSWRSPAPSSVPGVPEVPSVPRVPSHAPAPSAPCIIAPAPRAQYIAPAKCLEEAISSLVIDHNLPI</sequence>
<evidence type="ECO:0000313" key="3">
    <source>
        <dbReference type="EMBL" id="KAK7290659.1"/>
    </source>
</evidence>